<dbReference type="AlphaFoldDB" id="A0A1I2IY70"/>
<name>A0A1I2IY70_9BACT</name>
<evidence type="ECO:0000313" key="2">
    <source>
        <dbReference type="Proteomes" id="UP000199513"/>
    </source>
</evidence>
<accession>A0A1I2IY70</accession>
<dbReference type="EMBL" id="FONY01000036">
    <property type="protein sequence ID" value="SFF45431.1"/>
    <property type="molecule type" value="Genomic_DNA"/>
</dbReference>
<gene>
    <name evidence="1" type="ORF">SAMN04488541_103613</name>
</gene>
<dbReference type="STRING" id="1003.SAMN04488541_103613"/>
<protein>
    <submittedName>
        <fullName evidence="1">Uncharacterized protein</fullName>
    </submittedName>
</protein>
<keyword evidence="2" id="KW-1185">Reference proteome</keyword>
<dbReference type="Proteomes" id="UP000199513">
    <property type="component" value="Unassembled WGS sequence"/>
</dbReference>
<proteinExistence type="predicted"/>
<sequence length="197" mass="22663">MKGANNIKEVSSSPSFYRQTQSNYLPSIIGNQVSFFHSAINNIAYDGLYPVSLFAKNIDDASINTISFQQFIQKHIVDLEKIVLTSPHLNNVISISQSFLRQFADLFIQIFSLHYQAPKLVIHVEEFLHEVNFEFTLSPQTKIFIVFTTENSLLSYRHENKLHKQLVDKENFLDGFADLFAQYGIQYDLTVRSSIFA</sequence>
<reference evidence="2" key="1">
    <citation type="submission" date="2016-10" db="EMBL/GenBank/DDBJ databases">
        <authorList>
            <person name="Varghese N."/>
            <person name="Submissions S."/>
        </authorList>
    </citation>
    <scope>NUCLEOTIDE SEQUENCE [LARGE SCALE GENOMIC DNA]</scope>
    <source>
        <strain>GEY</strain>
        <strain evidence="2">DSM 9560</strain>
    </source>
</reference>
<organism evidence="1 2">
    <name type="scientific">Thermoflexibacter ruber</name>
    <dbReference type="NCBI Taxonomy" id="1003"/>
    <lineage>
        <taxon>Bacteria</taxon>
        <taxon>Pseudomonadati</taxon>
        <taxon>Bacteroidota</taxon>
        <taxon>Cytophagia</taxon>
        <taxon>Cytophagales</taxon>
        <taxon>Thermoflexibacteraceae</taxon>
        <taxon>Thermoflexibacter</taxon>
    </lineage>
</organism>
<evidence type="ECO:0000313" key="1">
    <source>
        <dbReference type="EMBL" id="SFF45431.1"/>
    </source>
</evidence>
<dbReference type="RefSeq" id="WP_091548733.1">
    <property type="nucleotide sequence ID" value="NZ_FONY01000036.1"/>
</dbReference>